<gene>
    <name evidence="2" type="ordered locus">Cpha266_1049</name>
</gene>
<dbReference type="InterPro" id="IPR029044">
    <property type="entry name" value="Nucleotide-diphossugar_trans"/>
</dbReference>
<dbReference type="CAZy" id="GT2">
    <property type="family name" value="Glycosyltransferase Family 2"/>
</dbReference>
<protein>
    <submittedName>
        <fullName evidence="2">Glycosyl transferase, family 2</fullName>
    </submittedName>
</protein>
<evidence type="ECO:0000313" key="2">
    <source>
        <dbReference type="EMBL" id="ABL65096.1"/>
    </source>
</evidence>
<name>A1BFB9_CHLPD</name>
<dbReference type="RefSeq" id="WP_011744923.1">
    <property type="nucleotide sequence ID" value="NC_008639.1"/>
</dbReference>
<dbReference type="Proteomes" id="UP000008701">
    <property type="component" value="Chromosome"/>
</dbReference>
<dbReference type="AlphaFoldDB" id="A1BFB9"/>
<dbReference type="KEGG" id="cph:Cpha266_1049"/>
<dbReference type="STRING" id="290317.Cpha266_1049"/>
<accession>A1BFB9</accession>
<dbReference type="eggNOG" id="COG1216">
    <property type="taxonomic scope" value="Bacteria"/>
</dbReference>
<sequence length="295" mass="33351">MFMRGSINRPMVTVTIPLYNNVRFIAQTIDSVLAQTFTDFELLIYDDHSTDGSFEIAASYSDRRIRLVRNPVNLGPERNWNKAIGEVRGKYVKLVCGDDILYPDCLEKQVAVFDDPLNTGLSLVCGQRTIIDPEGKPLIKKVNFVNGGRKDAVEVVRKMIRMGTNIIGEPVCGLYPAELISRISGYSAVVPYTIDLDFWLQLLRLGDLYVIDEALCAFRISNQSWSSRIGEMRYQQFLEFMELAAADKRHEVTDLDLFIGKINCAIQSMTSLMGFKLFANNNDRVVNSRVLSTPE</sequence>
<evidence type="ECO:0000259" key="1">
    <source>
        <dbReference type="Pfam" id="PF00535"/>
    </source>
</evidence>
<dbReference type="Pfam" id="PF00535">
    <property type="entry name" value="Glycos_transf_2"/>
    <property type="match status" value="1"/>
</dbReference>
<dbReference type="InterPro" id="IPR001173">
    <property type="entry name" value="Glyco_trans_2-like"/>
</dbReference>
<feature type="domain" description="Glycosyltransferase 2-like" evidence="1">
    <location>
        <begin position="13"/>
        <end position="141"/>
    </location>
</feature>
<organism evidence="2 3">
    <name type="scientific">Chlorobium phaeobacteroides (strain DSM 266 / SMG 266 / 2430)</name>
    <dbReference type="NCBI Taxonomy" id="290317"/>
    <lineage>
        <taxon>Bacteria</taxon>
        <taxon>Pseudomonadati</taxon>
        <taxon>Chlorobiota</taxon>
        <taxon>Chlorobiia</taxon>
        <taxon>Chlorobiales</taxon>
        <taxon>Chlorobiaceae</taxon>
        <taxon>Chlorobium/Pelodictyon group</taxon>
        <taxon>Chlorobium</taxon>
    </lineage>
</organism>
<dbReference type="PANTHER" id="PTHR22916">
    <property type="entry name" value="GLYCOSYLTRANSFERASE"/>
    <property type="match status" value="1"/>
</dbReference>
<dbReference type="EMBL" id="CP000492">
    <property type="protein sequence ID" value="ABL65096.1"/>
    <property type="molecule type" value="Genomic_DNA"/>
</dbReference>
<dbReference type="HOGENOM" id="CLU_025996_0_8_10"/>
<reference evidence="2 3" key="1">
    <citation type="submission" date="2006-12" db="EMBL/GenBank/DDBJ databases">
        <title>Complete sequence of Chlorobium phaeobacteroides DSM 266.</title>
        <authorList>
            <consortium name="US DOE Joint Genome Institute"/>
            <person name="Copeland A."/>
            <person name="Lucas S."/>
            <person name="Lapidus A."/>
            <person name="Barry K."/>
            <person name="Detter J.C."/>
            <person name="Glavina del Rio T."/>
            <person name="Hammon N."/>
            <person name="Israni S."/>
            <person name="Pitluck S."/>
            <person name="Goltsman E."/>
            <person name="Schmutz J."/>
            <person name="Larimer F."/>
            <person name="Land M."/>
            <person name="Hauser L."/>
            <person name="Mikhailova N."/>
            <person name="Li T."/>
            <person name="Overmann J."/>
            <person name="Bryant D.A."/>
            <person name="Richardson P."/>
        </authorList>
    </citation>
    <scope>NUCLEOTIDE SEQUENCE [LARGE SCALE GENOMIC DNA]</scope>
    <source>
        <strain evidence="2 3">DSM 266</strain>
    </source>
</reference>
<evidence type="ECO:0000313" key="3">
    <source>
        <dbReference type="Proteomes" id="UP000008701"/>
    </source>
</evidence>
<dbReference type="PANTHER" id="PTHR22916:SF3">
    <property type="entry name" value="UDP-GLCNAC:BETAGAL BETA-1,3-N-ACETYLGLUCOSAMINYLTRANSFERASE-LIKE PROTEIN 1"/>
    <property type="match status" value="1"/>
</dbReference>
<dbReference type="Gene3D" id="3.90.550.10">
    <property type="entry name" value="Spore Coat Polysaccharide Biosynthesis Protein SpsA, Chain A"/>
    <property type="match status" value="1"/>
</dbReference>
<keyword evidence="3" id="KW-1185">Reference proteome</keyword>
<proteinExistence type="predicted"/>
<dbReference type="GO" id="GO:0016758">
    <property type="term" value="F:hexosyltransferase activity"/>
    <property type="evidence" value="ECO:0007669"/>
    <property type="project" value="UniProtKB-ARBA"/>
</dbReference>
<keyword evidence="2" id="KW-0808">Transferase</keyword>
<dbReference type="SUPFAM" id="SSF53448">
    <property type="entry name" value="Nucleotide-diphospho-sugar transferases"/>
    <property type="match status" value="1"/>
</dbReference>